<organism evidence="4">
    <name type="scientific">Methylophaga aminisulfidivorans</name>
    <dbReference type="NCBI Taxonomy" id="230105"/>
    <lineage>
        <taxon>Bacteria</taxon>
        <taxon>Pseudomonadati</taxon>
        <taxon>Pseudomonadota</taxon>
        <taxon>Gammaproteobacteria</taxon>
        <taxon>Thiotrichales</taxon>
        <taxon>Piscirickettsiaceae</taxon>
        <taxon>Methylophaga</taxon>
    </lineage>
</organism>
<evidence type="ECO:0000313" key="4">
    <source>
        <dbReference type="EMBL" id="HEC72751.1"/>
    </source>
</evidence>
<dbReference type="InterPro" id="IPR036412">
    <property type="entry name" value="HAD-like_sf"/>
</dbReference>
<dbReference type="SFLD" id="SFLDS00003">
    <property type="entry name" value="Haloacid_Dehalogenase"/>
    <property type="match status" value="1"/>
</dbReference>
<keyword evidence="2 4" id="KW-0378">Hydrolase</keyword>
<dbReference type="EMBL" id="DRHY01000001">
    <property type="protein sequence ID" value="HEC72751.1"/>
    <property type="molecule type" value="Genomic_DNA"/>
</dbReference>
<dbReference type="Proteomes" id="UP000886384">
    <property type="component" value="Unassembled WGS sequence"/>
</dbReference>
<dbReference type="SUPFAM" id="SSF56784">
    <property type="entry name" value="HAD-like"/>
    <property type="match status" value="1"/>
</dbReference>
<dbReference type="GO" id="GO:0005829">
    <property type="term" value="C:cytosol"/>
    <property type="evidence" value="ECO:0007669"/>
    <property type="project" value="TreeGrafter"/>
</dbReference>
<keyword evidence="3" id="KW-0460">Magnesium</keyword>
<evidence type="ECO:0000256" key="1">
    <source>
        <dbReference type="ARBA" id="ARBA00022723"/>
    </source>
</evidence>
<gene>
    <name evidence="4" type="ORF">ENI26_00060</name>
</gene>
<sequence length="590" mass="67045">MEMLDIDIGDFLHEHQLPDSYKGLAGQWFMPMLEEIQLHHKSANRTLVLGINGAQGSGKSTLAALAKYILQHQYQLNVVNLSLDDFYFTREERETLANEVHPLFATRGVPGTHDIALARNAINKILHQHFPVAIPRFNKALDDRHSEIDWEIVSKPVDIIIIEGWCLGSECQPLDDLLKAINDLEEIEDNELTWRKHVNEQLEHHYPGLFDMVDLWIMLKAPSFDCVYRWRLEQETKLKNRLSNTDKITQVMDEKTISRFIKFYQRITEHTLNTLPSKVNYLFELNENRDIQSLSKPTIFSSSSPTQWLVYTDMDGSLLDHHNYHFDEAVPTLAQLEQAHIPVIPVTSKTRAEVEKIRVNLGNQHPFIVENGAAVYIPSGYFDKQPEGTVLIDNYWVRDFVKPRQHWQSLIEQVRPHYADEFRTFADAGIDGIIALTGLNVHAAACAARREYGEPVSWHGNGALKQQFIQDLNSLGAHVLEGGRFLHVSGDCDKGKALSWLTDIYQNANPQCQMVTLGIGDSHNDIAMLEVADHALIIRSPVHGLPEINRTEQLTISNHFGPKGWAEGVNTIIDATMQSDSFTLPRGNHG</sequence>
<dbReference type="SFLD" id="SFLDG01142">
    <property type="entry name" value="C2.B.2:_Mannosyl-3-phosphoglyc"/>
    <property type="match status" value="1"/>
</dbReference>
<comment type="caution">
    <text evidence="4">The sequence shown here is derived from an EMBL/GenBank/DDBJ whole genome shotgun (WGS) entry which is preliminary data.</text>
</comment>
<dbReference type="GO" id="GO:0051479">
    <property type="term" value="P:mannosylglycerate biosynthetic process"/>
    <property type="evidence" value="ECO:0007669"/>
    <property type="project" value="InterPro"/>
</dbReference>
<dbReference type="InterPro" id="IPR027417">
    <property type="entry name" value="P-loop_NTPase"/>
</dbReference>
<dbReference type="SFLD" id="SFLDG01140">
    <property type="entry name" value="C2.B:_Phosphomannomutase_and_P"/>
    <property type="match status" value="1"/>
</dbReference>
<evidence type="ECO:0000256" key="2">
    <source>
        <dbReference type="ARBA" id="ARBA00022801"/>
    </source>
</evidence>
<dbReference type="Pfam" id="PF08282">
    <property type="entry name" value="Hydrolase_3"/>
    <property type="match status" value="1"/>
</dbReference>
<dbReference type="InterPro" id="IPR023214">
    <property type="entry name" value="HAD_sf"/>
</dbReference>
<dbReference type="NCBIfam" id="TIGR01486">
    <property type="entry name" value="HAD-SF-IIB-MPGP"/>
    <property type="match status" value="1"/>
</dbReference>
<dbReference type="PANTHER" id="PTHR10000">
    <property type="entry name" value="PHOSPHOSERINE PHOSPHATASE"/>
    <property type="match status" value="1"/>
</dbReference>
<evidence type="ECO:0000256" key="3">
    <source>
        <dbReference type="ARBA" id="ARBA00022842"/>
    </source>
</evidence>
<dbReference type="PANTHER" id="PTHR10000:SF8">
    <property type="entry name" value="HAD SUPERFAMILY HYDROLASE-LIKE, TYPE 3"/>
    <property type="match status" value="1"/>
</dbReference>
<proteinExistence type="predicted"/>
<dbReference type="Gene3D" id="3.40.50.300">
    <property type="entry name" value="P-loop containing nucleotide triphosphate hydrolases"/>
    <property type="match status" value="1"/>
</dbReference>
<accession>A0A7C2AF05</accession>
<dbReference type="SUPFAM" id="SSF52540">
    <property type="entry name" value="P-loop containing nucleoside triphosphate hydrolases"/>
    <property type="match status" value="1"/>
</dbReference>
<name>A0A7C2AF05_9GAMM</name>
<keyword evidence="1" id="KW-0479">Metal-binding</keyword>
<dbReference type="Gene3D" id="3.30.980.20">
    <property type="entry name" value="Putative mannosyl-3-phosphoglycerate phosphatase, domain 2"/>
    <property type="match status" value="1"/>
</dbReference>
<protein>
    <submittedName>
        <fullName evidence="4">HAD-IIB family hydrolase</fullName>
    </submittedName>
</protein>
<dbReference type="GO" id="GO:0050531">
    <property type="term" value="F:mannosyl-3-phosphoglycerate phosphatase activity"/>
    <property type="evidence" value="ECO:0007669"/>
    <property type="project" value="InterPro"/>
</dbReference>
<dbReference type="InterPro" id="IPR006379">
    <property type="entry name" value="HAD-SF_hydro_IIB"/>
</dbReference>
<dbReference type="Gene3D" id="3.40.50.1000">
    <property type="entry name" value="HAD superfamily/HAD-like"/>
    <property type="match status" value="1"/>
</dbReference>
<dbReference type="AlphaFoldDB" id="A0A7C2AF05"/>
<reference evidence="4" key="1">
    <citation type="journal article" date="2020" name="mSystems">
        <title>Genome- and Community-Level Interaction Insights into Carbon Utilization and Element Cycling Functions of Hydrothermarchaeota in Hydrothermal Sediment.</title>
        <authorList>
            <person name="Zhou Z."/>
            <person name="Liu Y."/>
            <person name="Xu W."/>
            <person name="Pan J."/>
            <person name="Luo Z.H."/>
            <person name="Li M."/>
        </authorList>
    </citation>
    <scope>NUCLEOTIDE SEQUENCE [LARGE SCALE GENOMIC DNA]</scope>
    <source>
        <strain evidence="4">HyVt-380</strain>
    </source>
</reference>
<dbReference type="GO" id="GO:0000287">
    <property type="term" value="F:magnesium ion binding"/>
    <property type="evidence" value="ECO:0007669"/>
    <property type="project" value="UniProtKB-ARBA"/>
</dbReference>
<dbReference type="InterPro" id="IPR006381">
    <property type="entry name" value="HAD-SF-IIB-MPGP"/>
</dbReference>
<dbReference type="NCBIfam" id="TIGR01484">
    <property type="entry name" value="HAD-SF-IIB"/>
    <property type="match status" value="1"/>
</dbReference>